<protein>
    <submittedName>
        <fullName evidence="3">Uncharacterized protein</fullName>
    </submittedName>
</protein>
<sequence>MLEIDPSPPIQLGKQPRGPGDRPAHSVGLLAISRALGTIAGFAWVYGLDAGMRTIAWLNAQRCERTPRQLRSRSALPWSPIPANDRGSPATVAGLPRAKAGVGSPVARVDTKADAALRSSEGS</sequence>
<feature type="transmembrane region" description="Helical" evidence="2">
    <location>
        <begin position="27"/>
        <end position="48"/>
    </location>
</feature>
<dbReference type="AlphaFoldDB" id="B8IGI2"/>
<reference evidence="3 4" key="1">
    <citation type="submission" date="2009-01" db="EMBL/GenBank/DDBJ databases">
        <title>Complete sequence of chromosome of Methylobacterium nodulans ORS 2060.</title>
        <authorList>
            <consortium name="US DOE Joint Genome Institute"/>
            <person name="Lucas S."/>
            <person name="Copeland A."/>
            <person name="Lapidus A."/>
            <person name="Glavina del Rio T."/>
            <person name="Dalin E."/>
            <person name="Tice H."/>
            <person name="Bruce D."/>
            <person name="Goodwin L."/>
            <person name="Pitluck S."/>
            <person name="Sims D."/>
            <person name="Brettin T."/>
            <person name="Detter J.C."/>
            <person name="Han C."/>
            <person name="Larimer F."/>
            <person name="Land M."/>
            <person name="Hauser L."/>
            <person name="Kyrpides N."/>
            <person name="Ivanova N."/>
            <person name="Marx C.J."/>
            <person name="Richardson P."/>
        </authorList>
    </citation>
    <scope>NUCLEOTIDE SEQUENCE [LARGE SCALE GENOMIC DNA]</scope>
    <source>
        <strain evidence="4">LMG 21967 / CNCM I-2342 / ORS 2060</strain>
    </source>
</reference>
<dbReference type="HOGENOM" id="CLU_2012597_0_0_5"/>
<organism evidence="3 4">
    <name type="scientific">Methylobacterium nodulans (strain LMG 21967 / CNCM I-2342 / ORS 2060)</name>
    <dbReference type="NCBI Taxonomy" id="460265"/>
    <lineage>
        <taxon>Bacteria</taxon>
        <taxon>Pseudomonadati</taxon>
        <taxon>Pseudomonadota</taxon>
        <taxon>Alphaproteobacteria</taxon>
        <taxon>Hyphomicrobiales</taxon>
        <taxon>Methylobacteriaceae</taxon>
        <taxon>Methylobacterium</taxon>
    </lineage>
</organism>
<evidence type="ECO:0000313" key="4">
    <source>
        <dbReference type="Proteomes" id="UP000008207"/>
    </source>
</evidence>
<gene>
    <name evidence="3" type="ordered locus">Mnod_0858</name>
</gene>
<evidence type="ECO:0000256" key="1">
    <source>
        <dbReference type="SAM" id="MobiDB-lite"/>
    </source>
</evidence>
<dbReference type="EMBL" id="CP001349">
    <property type="protein sequence ID" value="ACL55882.1"/>
    <property type="molecule type" value="Genomic_DNA"/>
</dbReference>
<accession>B8IGI2</accession>
<dbReference type="KEGG" id="mno:Mnod_0858"/>
<keyword evidence="2" id="KW-0812">Transmembrane</keyword>
<dbReference type="STRING" id="460265.Mnod_0858"/>
<evidence type="ECO:0000313" key="3">
    <source>
        <dbReference type="EMBL" id="ACL55882.1"/>
    </source>
</evidence>
<feature type="region of interest" description="Disordered" evidence="1">
    <location>
        <begin position="66"/>
        <end position="106"/>
    </location>
</feature>
<evidence type="ECO:0000256" key="2">
    <source>
        <dbReference type="SAM" id="Phobius"/>
    </source>
</evidence>
<dbReference type="Proteomes" id="UP000008207">
    <property type="component" value="Chromosome"/>
</dbReference>
<name>B8IGI2_METNO</name>
<proteinExistence type="predicted"/>
<keyword evidence="2" id="KW-1133">Transmembrane helix</keyword>
<keyword evidence="4" id="KW-1185">Reference proteome</keyword>
<keyword evidence="2" id="KW-0472">Membrane</keyword>
<feature type="region of interest" description="Disordered" evidence="1">
    <location>
        <begin position="1"/>
        <end position="25"/>
    </location>
</feature>